<dbReference type="PROSITE" id="PS50931">
    <property type="entry name" value="HTH_LYSR"/>
    <property type="match status" value="1"/>
</dbReference>
<dbReference type="PANTHER" id="PTHR30126">
    <property type="entry name" value="HTH-TYPE TRANSCRIPTIONAL REGULATOR"/>
    <property type="match status" value="1"/>
</dbReference>
<sequence length="315" mass="35087">MSFRQLQVFRAVYRHRNYSKAGEQLGLTQPAVSSQVRQLEQALKQPVFEYVGRKLFCTAAGEKLASCIDVIFDELGALQNQLVMMGNQVAGELNIAAVDTAHCVLPYLLQDFMANHPQVRVHVRMVNRSESMRRLHDNTDHLVVMGMAPVDKTLATLPFLDNELIPLVAPGHPLLARREVGIQEFLAQGLIIREEESGTRQALELWSRQCRIPLQPIMQIDSNDGLKHAVIAGLGVTVLPKLTVLSELQNGSLKQLPLAGFPLRRSWCLVYLSDKQPNPAMRAFVDFVQDSIQAIEQQFARRSASVSSAAPSQTD</sequence>
<proteinExistence type="inferred from homology"/>
<dbReference type="InterPro" id="IPR036390">
    <property type="entry name" value="WH_DNA-bd_sf"/>
</dbReference>
<keyword evidence="4" id="KW-0804">Transcription</keyword>
<name>A0ABW8NN79_9GAMM</name>
<feature type="domain" description="HTH lysR-type" evidence="5">
    <location>
        <begin position="1"/>
        <end position="58"/>
    </location>
</feature>
<dbReference type="Pfam" id="PF03466">
    <property type="entry name" value="LysR_substrate"/>
    <property type="match status" value="1"/>
</dbReference>
<evidence type="ECO:0000256" key="3">
    <source>
        <dbReference type="ARBA" id="ARBA00023125"/>
    </source>
</evidence>
<protein>
    <submittedName>
        <fullName evidence="6">LysR family transcriptional regulator</fullName>
    </submittedName>
</protein>
<keyword evidence="2" id="KW-0805">Transcription regulation</keyword>
<dbReference type="RefSeq" id="WP_416207299.1">
    <property type="nucleotide sequence ID" value="NZ_JBBKTX010000031.1"/>
</dbReference>
<dbReference type="SUPFAM" id="SSF46785">
    <property type="entry name" value="Winged helix' DNA-binding domain"/>
    <property type="match status" value="1"/>
</dbReference>
<comment type="caution">
    <text evidence="6">The sequence shown here is derived from an EMBL/GenBank/DDBJ whole genome shotgun (WGS) entry which is preliminary data.</text>
</comment>
<reference evidence="6 7" key="1">
    <citation type="submission" date="2024-03" db="EMBL/GenBank/DDBJ databases">
        <title>High-quality draft genome sequence of Oceanobacter sp. wDCs-4.</title>
        <authorList>
            <person name="Dong C."/>
        </authorList>
    </citation>
    <scope>NUCLEOTIDE SEQUENCE [LARGE SCALE GENOMIC DNA]</scope>
    <source>
        <strain evidence="7">wDCs-4</strain>
    </source>
</reference>
<dbReference type="Proteomes" id="UP001620597">
    <property type="component" value="Unassembled WGS sequence"/>
</dbReference>
<evidence type="ECO:0000256" key="2">
    <source>
        <dbReference type="ARBA" id="ARBA00023015"/>
    </source>
</evidence>
<dbReference type="Gene3D" id="1.10.10.10">
    <property type="entry name" value="Winged helix-like DNA-binding domain superfamily/Winged helix DNA-binding domain"/>
    <property type="match status" value="1"/>
</dbReference>
<keyword evidence="3" id="KW-0238">DNA-binding</keyword>
<dbReference type="InterPro" id="IPR005119">
    <property type="entry name" value="LysR_subst-bd"/>
</dbReference>
<gene>
    <name evidence="6" type="ORF">WG929_18690</name>
</gene>
<evidence type="ECO:0000256" key="4">
    <source>
        <dbReference type="ARBA" id="ARBA00023163"/>
    </source>
</evidence>
<evidence type="ECO:0000259" key="5">
    <source>
        <dbReference type="PROSITE" id="PS50931"/>
    </source>
</evidence>
<evidence type="ECO:0000313" key="7">
    <source>
        <dbReference type="Proteomes" id="UP001620597"/>
    </source>
</evidence>
<dbReference type="PANTHER" id="PTHR30126:SF5">
    <property type="entry name" value="HTH-TYPE TRANSCRIPTIONAL ACTIVATOR CMPR"/>
    <property type="match status" value="1"/>
</dbReference>
<keyword evidence="7" id="KW-1185">Reference proteome</keyword>
<evidence type="ECO:0000256" key="1">
    <source>
        <dbReference type="ARBA" id="ARBA00009437"/>
    </source>
</evidence>
<evidence type="ECO:0000313" key="6">
    <source>
        <dbReference type="EMBL" id="MFK4754438.1"/>
    </source>
</evidence>
<dbReference type="PRINTS" id="PR00039">
    <property type="entry name" value="HTHLYSR"/>
</dbReference>
<dbReference type="SUPFAM" id="SSF53850">
    <property type="entry name" value="Periplasmic binding protein-like II"/>
    <property type="match status" value="1"/>
</dbReference>
<accession>A0ABW8NN79</accession>
<organism evidence="6 7">
    <name type="scientific">Oceanobacter antarcticus</name>
    <dbReference type="NCBI Taxonomy" id="3133425"/>
    <lineage>
        <taxon>Bacteria</taxon>
        <taxon>Pseudomonadati</taxon>
        <taxon>Pseudomonadota</taxon>
        <taxon>Gammaproteobacteria</taxon>
        <taxon>Oceanospirillales</taxon>
        <taxon>Oceanospirillaceae</taxon>
        <taxon>Oceanobacter</taxon>
    </lineage>
</organism>
<dbReference type="InterPro" id="IPR036388">
    <property type="entry name" value="WH-like_DNA-bd_sf"/>
</dbReference>
<dbReference type="Gene3D" id="3.40.190.290">
    <property type="match status" value="1"/>
</dbReference>
<dbReference type="InterPro" id="IPR000847">
    <property type="entry name" value="LysR_HTH_N"/>
</dbReference>
<comment type="similarity">
    <text evidence="1">Belongs to the LysR transcriptional regulatory family.</text>
</comment>
<dbReference type="EMBL" id="JBBKTX010000031">
    <property type="protein sequence ID" value="MFK4754438.1"/>
    <property type="molecule type" value="Genomic_DNA"/>
</dbReference>
<dbReference type="Pfam" id="PF00126">
    <property type="entry name" value="HTH_1"/>
    <property type="match status" value="1"/>
</dbReference>